<feature type="region of interest" description="Disordered" evidence="13">
    <location>
        <begin position="246"/>
        <end position="267"/>
    </location>
</feature>
<gene>
    <name evidence="15" type="ORF">RRG08_048784</name>
</gene>
<dbReference type="PANTHER" id="PTHR11690:SF248">
    <property type="entry name" value="PICKPOCKET 17, ISOFORM A"/>
    <property type="match status" value="1"/>
</dbReference>
<dbReference type="PANTHER" id="PTHR11690">
    <property type="entry name" value="AMILORIDE-SENSITIVE SODIUM CHANNEL-RELATED"/>
    <property type="match status" value="1"/>
</dbReference>
<keyword evidence="9" id="KW-0325">Glycoprotein</keyword>
<evidence type="ECO:0000256" key="9">
    <source>
        <dbReference type="ARBA" id="ARBA00023180"/>
    </source>
</evidence>
<evidence type="ECO:0000256" key="12">
    <source>
        <dbReference type="RuleBase" id="RU000679"/>
    </source>
</evidence>
<dbReference type="Gene3D" id="2.60.470.10">
    <property type="entry name" value="Acid-sensing ion channels like domains"/>
    <property type="match status" value="1"/>
</dbReference>
<comment type="subcellular location">
    <subcellularLocation>
        <location evidence="1">Membrane</location>
        <topology evidence="1">Multi-pass membrane protein</topology>
    </subcellularLocation>
</comment>
<keyword evidence="11 12" id="KW-0407">Ion channel</keyword>
<reference evidence="15" key="1">
    <citation type="journal article" date="2023" name="G3 (Bethesda)">
        <title>A reference genome for the long-term kleptoplast-retaining sea slug Elysia crispata morphotype clarki.</title>
        <authorList>
            <person name="Eastman K.E."/>
            <person name="Pendleton A.L."/>
            <person name="Shaikh M.A."/>
            <person name="Suttiyut T."/>
            <person name="Ogas R."/>
            <person name="Tomko P."/>
            <person name="Gavelis G."/>
            <person name="Widhalm J.R."/>
            <person name="Wisecaver J.H."/>
        </authorList>
    </citation>
    <scope>NUCLEOTIDE SEQUENCE</scope>
    <source>
        <strain evidence="15">ECLA1</strain>
    </source>
</reference>
<comment type="similarity">
    <text evidence="12">Belongs to the amiloride-sensitive sodium channel (TC 1.A.6) family.</text>
</comment>
<dbReference type="PRINTS" id="PR01078">
    <property type="entry name" value="AMINACHANNEL"/>
</dbReference>
<evidence type="ECO:0000256" key="8">
    <source>
        <dbReference type="ARBA" id="ARBA00023136"/>
    </source>
</evidence>
<feature type="transmembrane region" description="Helical" evidence="14">
    <location>
        <begin position="144"/>
        <end position="162"/>
    </location>
</feature>
<evidence type="ECO:0000256" key="11">
    <source>
        <dbReference type="ARBA" id="ARBA00023303"/>
    </source>
</evidence>
<feature type="compositionally biased region" description="Basic and acidic residues" evidence="13">
    <location>
        <begin position="69"/>
        <end position="110"/>
    </location>
</feature>
<keyword evidence="7 12" id="KW-0406">Ion transport</keyword>
<proteinExistence type="inferred from homology"/>
<protein>
    <submittedName>
        <fullName evidence="15">Uncharacterized protein</fullName>
    </submittedName>
</protein>
<keyword evidence="16" id="KW-1185">Reference proteome</keyword>
<evidence type="ECO:0000256" key="4">
    <source>
        <dbReference type="ARBA" id="ARBA00022692"/>
    </source>
</evidence>
<dbReference type="Pfam" id="PF00858">
    <property type="entry name" value="ASC"/>
    <property type="match status" value="1"/>
</dbReference>
<dbReference type="InterPro" id="IPR001873">
    <property type="entry name" value="ENaC"/>
</dbReference>
<evidence type="ECO:0000256" key="3">
    <source>
        <dbReference type="ARBA" id="ARBA00022461"/>
    </source>
</evidence>
<dbReference type="GO" id="GO:0015280">
    <property type="term" value="F:ligand-gated sodium channel activity"/>
    <property type="evidence" value="ECO:0007669"/>
    <property type="project" value="TreeGrafter"/>
</dbReference>
<dbReference type="GO" id="GO:0005886">
    <property type="term" value="C:plasma membrane"/>
    <property type="evidence" value="ECO:0007669"/>
    <property type="project" value="TreeGrafter"/>
</dbReference>
<keyword evidence="3 12" id="KW-0894">Sodium channel</keyword>
<feature type="region of interest" description="Disordered" evidence="13">
    <location>
        <begin position="1"/>
        <end position="115"/>
    </location>
</feature>
<comment type="caution">
    <text evidence="15">The sequence shown here is derived from an EMBL/GenBank/DDBJ whole genome shotgun (WGS) entry which is preliminary data.</text>
</comment>
<keyword evidence="2 12" id="KW-0813">Transport</keyword>
<dbReference type="AlphaFoldDB" id="A0AAE1AN71"/>
<evidence type="ECO:0000256" key="2">
    <source>
        <dbReference type="ARBA" id="ARBA00022448"/>
    </source>
</evidence>
<feature type="compositionally biased region" description="Polar residues" evidence="13">
    <location>
        <begin position="56"/>
        <end position="65"/>
    </location>
</feature>
<dbReference type="FunFam" id="1.10.287.770:FF:000001">
    <property type="entry name" value="Acid-sensing ion channel subunit 1"/>
    <property type="match status" value="1"/>
</dbReference>
<evidence type="ECO:0000313" key="16">
    <source>
        <dbReference type="Proteomes" id="UP001283361"/>
    </source>
</evidence>
<evidence type="ECO:0000256" key="10">
    <source>
        <dbReference type="ARBA" id="ARBA00023201"/>
    </source>
</evidence>
<evidence type="ECO:0000256" key="7">
    <source>
        <dbReference type="ARBA" id="ARBA00023065"/>
    </source>
</evidence>
<keyword evidence="10 12" id="KW-0739">Sodium transport</keyword>
<keyword evidence="5 14" id="KW-1133">Transmembrane helix</keyword>
<evidence type="ECO:0000256" key="6">
    <source>
        <dbReference type="ARBA" id="ARBA00023053"/>
    </source>
</evidence>
<keyword evidence="4 12" id="KW-0812">Transmembrane</keyword>
<evidence type="ECO:0000256" key="14">
    <source>
        <dbReference type="SAM" id="Phobius"/>
    </source>
</evidence>
<evidence type="ECO:0000256" key="5">
    <source>
        <dbReference type="ARBA" id="ARBA00022989"/>
    </source>
</evidence>
<accession>A0AAE1AN71</accession>
<dbReference type="Gene3D" id="1.10.287.770">
    <property type="entry name" value="YojJ-like"/>
    <property type="match status" value="1"/>
</dbReference>
<keyword evidence="6" id="KW-0915">Sodium</keyword>
<evidence type="ECO:0000256" key="13">
    <source>
        <dbReference type="SAM" id="MobiDB-lite"/>
    </source>
</evidence>
<feature type="transmembrane region" description="Helical" evidence="14">
    <location>
        <begin position="626"/>
        <end position="653"/>
    </location>
</feature>
<evidence type="ECO:0000313" key="15">
    <source>
        <dbReference type="EMBL" id="KAK3790660.1"/>
    </source>
</evidence>
<name>A0AAE1AN71_9GAST</name>
<evidence type="ECO:0000256" key="1">
    <source>
        <dbReference type="ARBA" id="ARBA00004141"/>
    </source>
</evidence>
<keyword evidence="8 14" id="KW-0472">Membrane</keyword>
<organism evidence="15 16">
    <name type="scientific">Elysia crispata</name>
    <name type="common">lettuce slug</name>
    <dbReference type="NCBI Taxonomy" id="231223"/>
    <lineage>
        <taxon>Eukaryota</taxon>
        <taxon>Metazoa</taxon>
        <taxon>Spiralia</taxon>
        <taxon>Lophotrochozoa</taxon>
        <taxon>Mollusca</taxon>
        <taxon>Gastropoda</taxon>
        <taxon>Heterobranchia</taxon>
        <taxon>Euthyneura</taxon>
        <taxon>Panpulmonata</taxon>
        <taxon>Sacoglossa</taxon>
        <taxon>Placobranchoidea</taxon>
        <taxon>Plakobranchidae</taxon>
        <taxon>Elysia</taxon>
    </lineage>
</organism>
<dbReference type="Proteomes" id="UP001283361">
    <property type="component" value="Unassembled WGS sequence"/>
</dbReference>
<sequence length="659" mass="75306">MSSQHIYYTGDNRYDHPSSTYGGSGYERPLDQYYSSFRPNPALVKAGSPMNWPEGDSQNGRSRPNSGGKLDDLQGYRARKDPSIERNNRNKEDRSDWDMDSATKAEDGKQKPTGLARIVDKHTDKFSMSGVSYIKSTKNPVVKFVWSILLIAALGAMGYHLYRLVSTFLEYKKQTSIELSFDTLLFPAVTICNVNPMRMSQIDLASDELRDLIDSVDPSNLTARLNDWTPEFDDLDDYFGDEDIDFSDDTEDDEDMRRRRRKRQANQKTVKVRNSNFLDDVNVGYTDERQWNEAINSFYAQEDGDSWEAEGKTSAFYEVEQNFRENFAWETAETRAEMGHQISDMLLQCSFAGRQCVARNFTRLLTTDYGNCYTIQYNKFVSRKSGPKYGLELKLYLQTDEYVPGITTSKGIHVVIHDQDTYPFPEDEGIAVKAGTETRIGLKLIEVSRLGGQHGDCTSPEEFKKDYRIKYTRTACQNIRLFEKTVSTCGCYDVLAEETRKLLRRTVKNTTWCESAEQIKCVQRVANSFDNSEDSKSCHSPCSEKTFAKTVSAREWPNTDFANLLVETVCKNSGEDCNVLRSLDVEKTRSEFVKLVIFYEDLNYEKIEESPAYEIDQFLSDIGGTIGLYIGLSVLAIFEVINLIVDMLTYLCCGCCRRK</sequence>
<dbReference type="EMBL" id="JAWDGP010001522">
    <property type="protein sequence ID" value="KAK3790660.1"/>
    <property type="molecule type" value="Genomic_DNA"/>
</dbReference>